<organism evidence="2 3">
    <name type="scientific">Cymbomonas tetramitiformis</name>
    <dbReference type="NCBI Taxonomy" id="36881"/>
    <lineage>
        <taxon>Eukaryota</taxon>
        <taxon>Viridiplantae</taxon>
        <taxon>Chlorophyta</taxon>
        <taxon>Pyramimonadophyceae</taxon>
        <taxon>Pyramimonadales</taxon>
        <taxon>Pyramimonadaceae</taxon>
        <taxon>Cymbomonas</taxon>
    </lineage>
</organism>
<reference evidence="2 3" key="1">
    <citation type="journal article" date="2015" name="Genome Biol. Evol.">
        <title>Comparative Genomics of a Bacterivorous Green Alga Reveals Evolutionary Causalities and Consequences of Phago-Mixotrophic Mode of Nutrition.</title>
        <authorList>
            <person name="Burns J.A."/>
            <person name="Paasch A."/>
            <person name="Narechania A."/>
            <person name="Kim E."/>
        </authorList>
    </citation>
    <scope>NUCLEOTIDE SEQUENCE [LARGE SCALE GENOMIC DNA]</scope>
    <source>
        <strain evidence="2 3">PLY_AMNH</strain>
    </source>
</reference>
<name>A0AAE0G229_9CHLO</name>
<feature type="region of interest" description="Disordered" evidence="1">
    <location>
        <begin position="21"/>
        <end position="59"/>
    </location>
</feature>
<feature type="compositionally biased region" description="Acidic residues" evidence="1">
    <location>
        <begin position="278"/>
        <end position="307"/>
    </location>
</feature>
<dbReference type="AlphaFoldDB" id="A0AAE0G229"/>
<evidence type="ECO:0000313" key="3">
    <source>
        <dbReference type="Proteomes" id="UP001190700"/>
    </source>
</evidence>
<feature type="compositionally biased region" description="Low complexity" evidence="1">
    <location>
        <begin position="31"/>
        <end position="52"/>
    </location>
</feature>
<sequence>MAEDAQLRHLVTALNKVKMMKIDPAHGPSTRPASRLNRPPSSRNSRPASGRPKSGRPVSARLAASLEAARRVYSNEAYKRPEMKLYAPVQRVNTAVSRKTQDQGDKAEELLRLLHRIELLQQSDRKGTLGHQKELAIMIQHGQKLAEECFAGCLGNLGLQLMELTGEQPPEIPTTEAPAEAAPSEELAPKGTAPLKEEAEELNLSQEDMKLVMAGLQPEDEGSKQLAGEAVQGTEAEAASDAENTALQAVVCRQISTQLLNSFKDLSSQIDQLKQQQEEEEEDEPVYDDDFEDDDEEEYEDDFEELDEEEMQYATKRIDNMLKSIRSLKGVNIADLIAGKDLPKDYKS</sequence>
<dbReference type="EMBL" id="LGRX02010917">
    <property type="protein sequence ID" value="KAK3269496.1"/>
    <property type="molecule type" value="Genomic_DNA"/>
</dbReference>
<comment type="caution">
    <text evidence="2">The sequence shown here is derived from an EMBL/GenBank/DDBJ whole genome shotgun (WGS) entry which is preliminary data.</text>
</comment>
<feature type="region of interest" description="Disordered" evidence="1">
    <location>
        <begin position="269"/>
        <end position="307"/>
    </location>
</feature>
<feature type="compositionally biased region" description="Low complexity" evidence="1">
    <location>
        <begin position="168"/>
        <end position="186"/>
    </location>
</feature>
<proteinExistence type="predicted"/>
<dbReference type="Proteomes" id="UP001190700">
    <property type="component" value="Unassembled WGS sequence"/>
</dbReference>
<evidence type="ECO:0000313" key="2">
    <source>
        <dbReference type="EMBL" id="KAK3269496.1"/>
    </source>
</evidence>
<evidence type="ECO:0000256" key="1">
    <source>
        <dbReference type="SAM" id="MobiDB-lite"/>
    </source>
</evidence>
<accession>A0AAE0G229</accession>
<feature type="region of interest" description="Disordered" evidence="1">
    <location>
        <begin position="168"/>
        <end position="190"/>
    </location>
</feature>
<protein>
    <submittedName>
        <fullName evidence="2">Uncharacterized protein</fullName>
    </submittedName>
</protein>
<gene>
    <name evidence="2" type="ORF">CYMTET_22063</name>
</gene>
<keyword evidence="3" id="KW-1185">Reference proteome</keyword>